<feature type="non-terminal residue" evidence="2">
    <location>
        <position position="102"/>
    </location>
</feature>
<dbReference type="CTD" id="9953728"/>
<dbReference type="EMBL" id="JH716995">
    <property type="protein sequence ID" value="EFO12303.1"/>
    <property type="molecule type" value="Genomic_DNA"/>
</dbReference>
<accession>A0A1S0TDU7</accession>
<feature type="signal peptide" evidence="1">
    <location>
        <begin position="1"/>
        <end position="16"/>
    </location>
</feature>
<organism evidence="2">
    <name type="scientific">Loa loa</name>
    <name type="common">Eye worm</name>
    <name type="synonym">Filaria loa</name>
    <dbReference type="NCBI Taxonomy" id="7209"/>
    <lineage>
        <taxon>Eukaryota</taxon>
        <taxon>Metazoa</taxon>
        <taxon>Ecdysozoa</taxon>
        <taxon>Nematoda</taxon>
        <taxon>Chromadorea</taxon>
        <taxon>Rhabditida</taxon>
        <taxon>Spirurina</taxon>
        <taxon>Spiruromorpha</taxon>
        <taxon>Filarioidea</taxon>
        <taxon>Onchocercidae</taxon>
        <taxon>Loa</taxon>
    </lineage>
</organism>
<evidence type="ECO:0000256" key="1">
    <source>
        <dbReference type="SAM" id="SignalP"/>
    </source>
</evidence>
<dbReference type="InParanoid" id="A0A1S0TDU7"/>
<reference evidence="2" key="1">
    <citation type="submission" date="2012-04" db="EMBL/GenBank/DDBJ databases">
        <title>The Genome Sequence of Loa loa.</title>
        <authorList>
            <consortium name="The Broad Institute Genome Sequencing Platform"/>
            <consortium name="Broad Institute Genome Sequencing Center for Infectious Disease"/>
            <person name="Nutman T.B."/>
            <person name="Fink D.L."/>
            <person name="Russ C."/>
            <person name="Young S."/>
            <person name="Zeng Q."/>
            <person name="Gargeya S."/>
            <person name="Alvarado L."/>
            <person name="Berlin A."/>
            <person name="Chapman S.B."/>
            <person name="Chen Z."/>
            <person name="Freedman E."/>
            <person name="Gellesch M."/>
            <person name="Goldberg J."/>
            <person name="Griggs A."/>
            <person name="Gujja S."/>
            <person name="Heilman E.R."/>
            <person name="Heiman D."/>
            <person name="Howarth C."/>
            <person name="Mehta T."/>
            <person name="Neiman D."/>
            <person name="Pearson M."/>
            <person name="Roberts A."/>
            <person name="Saif S."/>
            <person name="Shea T."/>
            <person name="Shenoy N."/>
            <person name="Sisk P."/>
            <person name="Stolte C."/>
            <person name="Sykes S."/>
            <person name="White J."/>
            <person name="Yandava C."/>
            <person name="Haas B."/>
            <person name="Henn M.R."/>
            <person name="Nusbaum C."/>
            <person name="Birren B."/>
        </authorList>
    </citation>
    <scope>NUCLEOTIDE SEQUENCE [LARGE SCALE GENOMIC DNA]</scope>
</reference>
<sequence>MAYMIWFNLLLCIASAYNAILSSLSVNTNNTVVHYPASQNASPTYFSSFTIPFDNFPGQSATVQVVQPNQSSNDNAMEYDDIPDDFHWVLFGNKNKKSKIQP</sequence>
<keyword evidence="1" id="KW-0732">Signal</keyword>
<dbReference type="AlphaFoldDB" id="A0A1S0TDU7"/>
<proteinExistence type="predicted"/>
<feature type="chain" id="PRO_5010348896" evidence="1">
    <location>
        <begin position="17"/>
        <end position="102"/>
    </location>
</feature>
<name>A0A1S0TDU7_LOALO</name>
<dbReference type="RefSeq" id="XP_003151766.1">
    <property type="nucleotide sequence ID" value="XM_003151718.1"/>
</dbReference>
<dbReference type="GeneID" id="9953728"/>
<protein>
    <submittedName>
        <fullName evidence="2">Zinc finger protein</fullName>
    </submittedName>
</protein>
<dbReference type="KEGG" id="loa:LOAG_16230"/>
<gene>
    <name evidence="2" type="ORF">LOAG_16230</name>
</gene>
<evidence type="ECO:0000313" key="2">
    <source>
        <dbReference type="EMBL" id="EFO12303.1"/>
    </source>
</evidence>